<accession>A0A6G6WC30</accession>
<feature type="domain" description="Phosphatidic acid phosphatase type 2/haloperoxidase" evidence="2">
    <location>
        <begin position="90"/>
        <end position="207"/>
    </location>
</feature>
<protein>
    <submittedName>
        <fullName evidence="3">Phosphatase PAP2 family protein</fullName>
    </submittedName>
</protein>
<keyword evidence="1" id="KW-0812">Transmembrane</keyword>
<keyword evidence="1" id="KW-0472">Membrane</keyword>
<dbReference type="SMART" id="SM00014">
    <property type="entry name" value="acidPPc"/>
    <property type="match status" value="1"/>
</dbReference>
<dbReference type="InterPro" id="IPR000326">
    <property type="entry name" value="PAP2/HPO"/>
</dbReference>
<dbReference type="RefSeq" id="WP_165231312.1">
    <property type="nucleotide sequence ID" value="NZ_CP049257.1"/>
</dbReference>
<dbReference type="Gene3D" id="1.20.144.10">
    <property type="entry name" value="Phosphatidic acid phosphatase type 2/haloperoxidase"/>
    <property type="match status" value="1"/>
</dbReference>
<keyword evidence="4" id="KW-1185">Reference proteome</keyword>
<dbReference type="Pfam" id="PF01569">
    <property type="entry name" value="PAP2"/>
    <property type="match status" value="1"/>
</dbReference>
<feature type="transmembrane region" description="Helical" evidence="1">
    <location>
        <begin position="161"/>
        <end position="180"/>
    </location>
</feature>
<keyword evidence="1" id="KW-1133">Transmembrane helix</keyword>
<dbReference type="EMBL" id="CP049257">
    <property type="protein sequence ID" value="QIG42888.1"/>
    <property type="molecule type" value="Genomic_DNA"/>
</dbReference>
<dbReference type="AlphaFoldDB" id="A0A6G6WC30"/>
<name>A0A6G6WC30_9ACTN</name>
<dbReference type="KEGG" id="nano:G5V58_09000"/>
<feature type="transmembrane region" description="Helical" evidence="1">
    <location>
        <begin position="59"/>
        <end position="80"/>
    </location>
</feature>
<gene>
    <name evidence="3" type="ORF">G5V58_09000</name>
</gene>
<evidence type="ECO:0000313" key="3">
    <source>
        <dbReference type="EMBL" id="QIG42888.1"/>
    </source>
</evidence>
<dbReference type="CDD" id="cd03392">
    <property type="entry name" value="PAP2_like_2"/>
    <property type="match status" value="1"/>
</dbReference>
<feature type="transmembrane region" description="Helical" evidence="1">
    <location>
        <begin position="192"/>
        <end position="210"/>
    </location>
</feature>
<evidence type="ECO:0000313" key="4">
    <source>
        <dbReference type="Proteomes" id="UP000502996"/>
    </source>
</evidence>
<dbReference type="Proteomes" id="UP000502996">
    <property type="component" value="Chromosome"/>
</dbReference>
<sequence length="228" mass="24102">MRARLLLLLAAYVVVGLVVVGVGWLITHPLEGPVDGFDDPVSRWFAGERTGTLDPVAQFGTLLGETPVGLGFAAVVGIVFGLLVRSFLPLVVMAVTDVGHGGIYWVGTHLDPRDRPPVKILDSGLVPDHSFPSGHVGTAVAVYGGAAVLLALWLRRRETGGALWALVGLLALVPVFVALSRLYEGAHHLTDVATSAVYAGVWLTVVVRLLRPVPRSAGALRDAPVPHR</sequence>
<organism evidence="3 4">
    <name type="scientific">Nocardioides anomalus</name>
    <dbReference type="NCBI Taxonomy" id="2712223"/>
    <lineage>
        <taxon>Bacteria</taxon>
        <taxon>Bacillati</taxon>
        <taxon>Actinomycetota</taxon>
        <taxon>Actinomycetes</taxon>
        <taxon>Propionibacteriales</taxon>
        <taxon>Nocardioidaceae</taxon>
        <taxon>Nocardioides</taxon>
    </lineage>
</organism>
<evidence type="ECO:0000256" key="1">
    <source>
        <dbReference type="SAM" id="Phobius"/>
    </source>
</evidence>
<feature type="transmembrane region" description="Helical" evidence="1">
    <location>
        <begin position="5"/>
        <end position="26"/>
    </location>
</feature>
<dbReference type="InterPro" id="IPR036938">
    <property type="entry name" value="PAP2/HPO_sf"/>
</dbReference>
<dbReference type="SUPFAM" id="SSF48317">
    <property type="entry name" value="Acid phosphatase/Vanadium-dependent haloperoxidase"/>
    <property type="match status" value="1"/>
</dbReference>
<evidence type="ECO:0000259" key="2">
    <source>
        <dbReference type="SMART" id="SM00014"/>
    </source>
</evidence>
<proteinExistence type="predicted"/>
<reference evidence="3 4" key="1">
    <citation type="submission" date="2020-02" db="EMBL/GenBank/DDBJ databases">
        <title>Full genome sequence of Nocardioides sp. R-3366.</title>
        <authorList>
            <person name="Im W.-T."/>
        </authorList>
    </citation>
    <scope>NUCLEOTIDE SEQUENCE [LARGE SCALE GENOMIC DNA]</scope>
    <source>
        <strain evidence="3 4">R-3366</strain>
    </source>
</reference>
<feature type="transmembrane region" description="Helical" evidence="1">
    <location>
        <begin position="135"/>
        <end position="154"/>
    </location>
</feature>
<feature type="transmembrane region" description="Helical" evidence="1">
    <location>
        <begin position="87"/>
        <end position="107"/>
    </location>
</feature>